<dbReference type="PANTHER" id="PTHR30536">
    <property type="entry name" value="ALTRONATE/GALACTARATE DEHYDRATASE"/>
    <property type="match status" value="1"/>
</dbReference>
<comment type="caution">
    <text evidence="4">The sequence shown here is derived from an EMBL/GenBank/DDBJ whole genome shotgun (WGS) entry which is preliminary data.</text>
</comment>
<gene>
    <name evidence="4" type="ORF">OEG84_20720</name>
</gene>
<protein>
    <submittedName>
        <fullName evidence="4">Altronate dehydratase family protein</fullName>
    </submittedName>
</protein>
<evidence type="ECO:0000256" key="1">
    <source>
        <dbReference type="ARBA" id="ARBA00010986"/>
    </source>
</evidence>
<dbReference type="Gene3D" id="2.30.130.110">
    <property type="match status" value="1"/>
</dbReference>
<dbReference type="SMART" id="SM00858">
    <property type="entry name" value="SAF"/>
    <property type="match status" value="1"/>
</dbReference>
<keyword evidence="5" id="KW-1185">Reference proteome</keyword>
<keyword evidence="2" id="KW-0456">Lyase</keyword>
<dbReference type="Pfam" id="PF08666">
    <property type="entry name" value="SAF"/>
    <property type="match status" value="1"/>
</dbReference>
<dbReference type="InterPro" id="IPR007392">
    <property type="entry name" value="GD_AH_second"/>
</dbReference>
<name>A0ABT3ZE67_9HYPH</name>
<dbReference type="CDD" id="cd11613">
    <property type="entry name" value="SAF_AH_GD"/>
    <property type="match status" value="1"/>
</dbReference>
<dbReference type="InterPro" id="IPR044144">
    <property type="entry name" value="SAF_UxaA/GarD"/>
</dbReference>
<feature type="domain" description="SAF" evidence="3">
    <location>
        <begin position="13"/>
        <end position="82"/>
    </location>
</feature>
<accession>A0ABT3ZE67</accession>
<evidence type="ECO:0000313" key="4">
    <source>
        <dbReference type="EMBL" id="MCY0150058.1"/>
    </source>
</evidence>
<dbReference type="EMBL" id="JAOVZR010000001">
    <property type="protein sequence ID" value="MCY0150058.1"/>
    <property type="molecule type" value="Genomic_DNA"/>
</dbReference>
<dbReference type="Pfam" id="PF20629">
    <property type="entry name" value="GD_AH_C"/>
    <property type="match status" value="1"/>
</dbReference>
<dbReference type="Pfam" id="PF04295">
    <property type="entry name" value="GD_AH_second"/>
    <property type="match status" value="1"/>
</dbReference>
<organism evidence="4 5">
    <name type="scientific">Hoeflea algicola</name>
    <dbReference type="NCBI Taxonomy" id="2983763"/>
    <lineage>
        <taxon>Bacteria</taxon>
        <taxon>Pseudomonadati</taxon>
        <taxon>Pseudomonadota</taxon>
        <taxon>Alphaproteobacteria</taxon>
        <taxon>Hyphomicrobiales</taxon>
        <taxon>Rhizobiaceae</taxon>
        <taxon>Hoeflea</taxon>
    </lineage>
</organism>
<dbReference type="InterPro" id="IPR048332">
    <property type="entry name" value="GD_AH_C"/>
</dbReference>
<sequence>MVLTRLLHMHKDDEIAIAVDGIESGDHLPDTDINTLERIPAGHKVAVTKIAKGQEVRRMGLVIGRAKADIDPGQWVHEHNLGYEPSHAARDIGSRLRNPHFLPAEEVPEFQGYRRANGKVGTRNYIGVIASVNCSSLVTKKIADHFSAPGVLDAWPGVDGVVALTHKSGCSVSDGCTSMDMLRRTLGGYARHPNFAGMLIVGLGCEDNQITAMLQDQELVPGPMLRTLSIQEAGGTRAAIAAGIAETSEMLAEAANAKRSAVPASELVVGLQCGGSDGLSGLTANPALGAAVDRLVACGGTAILAETPEIHGAENLLLERAVTREVGERLVALLDWWQDYTKREPHGFDGNASPGNREGGLTTILEKSLGAVAKGGNTNLVDVINYAEPADKPGLIFMDSPGFDPVSATGQVAAGANLIAFTTGRGSCFGCRPSPSIKLASNTPMYERMRDDMDFDCGTVLDGTESLEEMGERIFQLMLATASGQATQSEILGYGEDEFAPWHINAWL</sequence>
<evidence type="ECO:0000259" key="3">
    <source>
        <dbReference type="SMART" id="SM00858"/>
    </source>
</evidence>
<reference evidence="4" key="1">
    <citation type="submission" date="2022-10" db="EMBL/GenBank/DDBJ databases">
        <title>Hoeflea sp. G2-23, isolated from marine algae.</title>
        <authorList>
            <person name="Kristyanto S."/>
            <person name="Kim J.M."/>
            <person name="Jeon C.O."/>
        </authorList>
    </citation>
    <scope>NUCLEOTIDE SEQUENCE</scope>
    <source>
        <strain evidence="4">G2-23</strain>
    </source>
</reference>
<comment type="similarity">
    <text evidence="1">Belongs to the UxaA family.</text>
</comment>
<dbReference type="InterPro" id="IPR052172">
    <property type="entry name" value="UxaA_altronate/galactarate_dh"/>
</dbReference>
<evidence type="ECO:0000256" key="2">
    <source>
        <dbReference type="ARBA" id="ARBA00023239"/>
    </source>
</evidence>
<dbReference type="InterPro" id="IPR013974">
    <property type="entry name" value="SAF"/>
</dbReference>
<evidence type="ECO:0000313" key="5">
    <source>
        <dbReference type="Proteomes" id="UP001073227"/>
    </source>
</evidence>
<dbReference type="Proteomes" id="UP001073227">
    <property type="component" value="Unassembled WGS sequence"/>
</dbReference>
<dbReference type="PANTHER" id="PTHR30536:SF5">
    <property type="entry name" value="ALTRONATE DEHYDRATASE"/>
    <property type="match status" value="1"/>
</dbReference>
<proteinExistence type="inferred from homology"/>